<dbReference type="PROSITE" id="PS51892">
    <property type="entry name" value="SUBTILASE"/>
    <property type="match status" value="1"/>
</dbReference>
<evidence type="ECO:0000256" key="3">
    <source>
        <dbReference type="ARBA" id="ARBA00022801"/>
    </source>
</evidence>
<keyword evidence="4" id="KW-0720">Serine protease</keyword>
<comment type="caution">
    <text evidence="7">The sequence shown here is derived from an EMBL/GenBank/DDBJ whole genome shotgun (WGS) entry which is preliminary data.</text>
</comment>
<protein>
    <recommendedName>
        <fullName evidence="6">Peptidase S8/S53 domain-containing protein</fullName>
    </recommendedName>
</protein>
<evidence type="ECO:0000256" key="4">
    <source>
        <dbReference type="ARBA" id="ARBA00022825"/>
    </source>
</evidence>
<name>A0A7V0T6X3_UNCW3</name>
<dbReference type="Pfam" id="PF00082">
    <property type="entry name" value="Peptidase_S8"/>
    <property type="match status" value="1"/>
</dbReference>
<reference evidence="7" key="1">
    <citation type="journal article" date="2020" name="mSystems">
        <title>Genome- and Community-Level Interaction Insights into Carbon Utilization and Element Cycling Functions of Hydrothermarchaeota in Hydrothermal Sediment.</title>
        <authorList>
            <person name="Zhou Z."/>
            <person name="Liu Y."/>
            <person name="Xu W."/>
            <person name="Pan J."/>
            <person name="Luo Z.H."/>
            <person name="Li M."/>
        </authorList>
    </citation>
    <scope>NUCLEOTIDE SEQUENCE [LARGE SCALE GENOMIC DNA]</scope>
    <source>
        <strain evidence="7">SpSt-1182</strain>
    </source>
</reference>
<evidence type="ECO:0000256" key="2">
    <source>
        <dbReference type="ARBA" id="ARBA00022670"/>
    </source>
</evidence>
<keyword evidence="3" id="KW-0378">Hydrolase</keyword>
<gene>
    <name evidence="7" type="ORF">ENN51_08490</name>
</gene>
<evidence type="ECO:0000256" key="5">
    <source>
        <dbReference type="PROSITE-ProRule" id="PRU01240"/>
    </source>
</evidence>
<dbReference type="GO" id="GO:0006508">
    <property type="term" value="P:proteolysis"/>
    <property type="evidence" value="ECO:0007669"/>
    <property type="project" value="UniProtKB-KW"/>
</dbReference>
<proteinExistence type="inferred from homology"/>
<comment type="similarity">
    <text evidence="1 5">Belongs to the peptidase S8 family.</text>
</comment>
<dbReference type="SUPFAM" id="SSF52743">
    <property type="entry name" value="Subtilisin-like"/>
    <property type="match status" value="1"/>
</dbReference>
<feature type="domain" description="Peptidase S8/S53" evidence="6">
    <location>
        <begin position="159"/>
        <end position="428"/>
    </location>
</feature>
<dbReference type="Gene3D" id="3.40.50.200">
    <property type="entry name" value="Peptidase S8/S53 domain"/>
    <property type="match status" value="1"/>
</dbReference>
<dbReference type="PANTHER" id="PTHR43806:SF67">
    <property type="entry name" value="EGF-LIKE DOMAIN-CONTAINING PROTEIN"/>
    <property type="match status" value="1"/>
</dbReference>
<dbReference type="Proteomes" id="UP000885672">
    <property type="component" value="Unassembled WGS sequence"/>
</dbReference>
<accession>A0A7V0T6X3</accession>
<evidence type="ECO:0000313" key="7">
    <source>
        <dbReference type="EMBL" id="HDR00303.1"/>
    </source>
</evidence>
<organism evidence="7">
    <name type="scientific">candidate division WOR-3 bacterium</name>
    <dbReference type="NCBI Taxonomy" id="2052148"/>
    <lineage>
        <taxon>Bacteria</taxon>
        <taxon>Bacteria division WOR-3</taxon>
    </lineage>
</organism>
<evidence type="ECO:0000259" key="6">
    <source>
        <dbReference type="Pfam" id="PF00082"/>
    </source>
</evidence>
<dbReference type="InterPro" id="IPR000209">
    <property type="entry name" value="Peptidase_S8/S53_dom"/>
</dbReference>
<comment type="caution">
    <text evidence="5">Lacks conserved residue(s) required for the propagation of feature annotation.</text>
</comment>
<keyword evidence="2" id="KW-0645">Protease</keyword>
<dbReference type="InterPro" id="IPR050131">
    <property type="entry name" value="Peptidase_S8_subtilisin-like"/>
</dbReference>
<evidence type="ECO:0000256" key="1">
    <source>
        <dbReference type="ARBA" id="ARBA00011073"/>
    </source>
</evidence>
<dbReference type="PRINTS" id="PR00723">
    <property type="entry name" value="SUBTILISIN"/>
</dbReference>
<dbReference type="PANTHER" id="PTHR43806">
    <property type="entry name" value="PEPTIDASE S8"/>
    <property type="match status" value="1"/>
</dbReference>
<dbReference type="InterPro" id="IPR015500">
    <property type="entry name" value="Peptidase_S8_subtilisin-rel"/>
</dbReference>
<dbReference type="InterPro" id="IPR036852">
    <property type="entry name" value="Peptidase_S8/S53_dom_sf"/>
</dbReference>
<sequence>MKTFLSLFALSALAAGGTIMPGLEEVLVRARPDELVDVMVQPCRRADLSSPRAVAGYDEKLGYLRSAADSVQRDILGWLATTGAANVRPFLLAGRIALSATPAVVRELAARADVDYVIDDFAVFLEPAGAAPTAEPDCSPRWNISIIRAPECWVEGYDGAGVVVASITTGVETTHEALSGRWRATDGWFDAVNSHPDPYDDNGHGTHTIGSAVGGCDIGVAPGATYIAAKAINAGGAGQSSWILACLDWLAEHGRPDVLLAAWTSASRYDEFWFAPHAYLRYLGIIHTATIGSSGPNGATSLPPGSYPVAIGVGATDSSDEVAVFSARGPAPDRAPWNGNEYWPRPDWNLINPGIAAPGVNILSARHTGGYLMMSGTAMATAHAAGAVAVLRQKDPGLTHDEAFSLLADHAARPSSGAPYPNQSYGWGRLDVKAALDAVQVGMAGPPYIGVQPGRLSLAPNPPAGGWATLHYSLPGSGPAGVTVRDVTGRVVAVARTPDHLAVGSLPLDLRALSGGVHFVTLETAGFRRMEKFVLPE</sequence>
<dbReference type="GO" id="GO:0004252">
    <property type="term" value="F:serine-type endopeptidase activity"/>
    <property type="evidence" value="ECO:0007669"/>
    <property type="project" value="InterPro"/>
</dbReference>
<dbReference type="EMBL" id="DSBX01000325">
    <property type="protein sequence ID" value="HDR00303.1"/>
    <property type="molecule type" value="Genomic_DNA"/>
</dbReference>
<dbReference type="AlphaFoldDB" id="A0A7V0T6X3"/>